<proteinExistence type="inferred from homology"/>
<evidence type="ECO:0000256" key="3">
    <source>
        <dbReference type="ARBA" id="ARBA00022801"/>
    </source>
</evidence>
<dbReference type="InterPro" id="IPR003785">
    <property type="entry name" value="Creatininase/forma_Hydrolase"/>
</dbReference>
<comment type="similarity">
    <text evidence="5">Belongs to the creatininase superfamily.</text>
</comment>
<keyword evidence="4" id="KW-0862">Zinc</keyword>
<dbReference type="Proteomes" id="UP001201463">
    <property type="component" value="Unassembled WGS sequence"/>
</dbReference>
<evidence type="ECO:0000313" key="7">
    <source>
        <dbReference type="Proteomes" id="UP001201463"/>
    </source>
</evidence>
<evidence type="ECO:0000256" key="1">
    <source>
        <dbReference type="ARBA" id="ARBA00001947"/>
    </source>
</evidence>
<dbReference type="InterPro" id="IPR024087">
    <property type="entry name" value="Creatininase-like_sf"/>
</dbReference>
<reference evidence="6 7" key="1">
    <citation type="submission" date="2021-12" db="EMBL/GenBank/DDBJ databases">
        <title>Genome seq of p7.</title>
        <authorList>
            <person name="Seo T."/>
        </authorList>
    </citation>
    <scope>NUCLEOTIDE SEQUENCE [LARGE SCALE GENOMIC DNA]</scope>
    <source>
        <strain evidence="6 7">P7</strain>
    </source>
</reference>
<evidence type="ECO:0000256" key="5">
    <source>
        <dbReference type="ARBA" id="ARBA00024029"/>
    </source>
</evidence>
<organism evidence="6 7">
    <name type="scientific">Pelomonas caseinilytica</name>
    <dbReference type="NCBI Taxonomy" id="2906763"/>
    <lineage>
        <taxon>Bacteria</taxon>
        <taxon>Pseudomonadati</taxon>
        <taxon>Pseudomonadota</taxon>
        <taxon>Betaproteobacteria</taxon>
        <taxon>Burkholderiales</taxon>
        <taxon>Sphaerotilaceae</taxon>
        <taxon>Roseateles</taxon>
    </lineage>
</organism>
<keyword evidence="7" id="KW-1185">Reference proteome</keyword>
<dbReference type="Pfam" id="PF02633">
    <property type="entry name" value="Creatininase"/>
    <property type="match status" value="1"/>
</dbReference>
<evidence type="ECO:0000256" key="2">
    <source>
        <dbReference type="ARBA" id="ARBA00022723"/>
    </source>
</evidence>
<keyword evidence="3" id="KW-0378">Hydrolase</keyword>
<dbReference type="PANTHER" id="PTHR35005:SF1">
    <property type="entry name" value="2-AMINO-5-FORMYLAMINO-6-RIBOSYLAMINOPYRIMIDIN-4(3H)-ONE 5'-MONOPHOSPHATE DEFORMYLASE"/>
    <property type="match status" value="1"/>
</dbReference>
<sequence>MKIADMNWMQVEAYLRRDDRCLLPIGCTEQHAYLSLAVDAILAERVAVEAAEPLGVPVFPVLPFGITPGFMAYPGTVTLKADTMLRVVQDLLDSLDHQGFRRILIVNGHGGNQPVAAAALEWMAAHPRTRVRLHNWWNAPKTMAHVKAVDPHSAHASWMENLPWTRLPGVAQPEGRKPPVDYQRYAVLSPAAARELAGDGNFGGAYERPDEDVLAMWRIAVEETRALIDGPWA</sequence>
<keyword evidence="2" id="KW-0479">Metal-binding</keyword>
<comment type="cofactor">
    <cofactor evidence="1">
        <name>Zn(2+)</name>
        <dbReference type="ChEBI" id="CHEBI:29105"/>
    </cofactor>
</comment>
<protein>
    <submittedName>
        <fullName evidence="6">Creatininase family protein</fullName>
    </submittedName>
</protein>
<dbReference type="Gene3D" id="3.40.50.10310">
    <property type="entry name" value="Creatininase"/>
    <property type="match status" value="1"/>
</dbReference>
<accession>A0ABS8XHR7</accession>
<dbReference type="RefSeq" id="WP_233393609.1">
    <property type="nucleotide sequence ID" value="NZ_JAJTWT010000007.1"/>
</dbReference>
<comment type="caution">
    <text evidence="6">The sequence shown here is derived from an EMBL/GenBank/DDBJ whole genome shotgun (WGS) entry which is preliminary data.</text>
</comment>
<dbReference type="SUPFAM" id="SSF102215">
    <property type="entry name" value="Creatininase"/>
    <property type="match status" value="1"/>
</dbReference>
<dbReference type="EMBL" id="JAJTWT010000007">
    <property type="protein sequence ID" value="MCE4539092.1"/>
    <property type="molecule type" value="Genomic_DNA"/>
</dbReference>
<name>A0ABS8XHR7_9BURK</name>
<evidence type="ECO:0000313" key="6">
    <source>
        <dbReference type="EMBL" id="MCE4539092.1"/>
    </source>
</evidence>
<dbReference type="PANTHER" id="PTHR35005">
    <property type="entry name" value="3-DEHYDRO-SCYLLO-INOSOSE HYDROLASE"/>
    <property type="match status" value="1"/>
</dbReference>
<evidence type="ECO:0000256" key="4">
    <source>
        <dbReference type="ARBA" id="ARBA00022833"/>
    </source>
</evidence>
<gene>
    <name evidence="6" type="ORF">LXT12_17720</name>
</gene>